<protein>
    <submittedName>
        <fullName evidence="1">Uncharacterized protein</fullName>
    </submittedName>
</protein>
<dbReference type="EMBL" id="CAXAMN010027639">
    <property type="protein sequence ID" value="CAK9111958.1"/>
    <property type="molecule type" value="Genomic_DNA"/>
</dbReference>
<sequence>MIGSGRISVATAADISRANTADTGDAAPAAIQALASLGAGGTQLQNQERDLHRWVPNEEATSEQMIPVLLPHEIFHAIAMAGSRQVKTATHKLVAEVISWSMKIALEGIGPAVGFRGEKLVGNRCSWAGKRLADGWHFAYFGFKADAKARKECHFFERSYQCNKICEECLAERSNKHGDPLMLFKNFFDGAAYWMTLLSHSDYVRSSTTPSPWLAMPGFHFKTAFRDPMHTIYLGTAKEMLEDINLRLIAMSLWSLQEALHILDHSGLIVLKEDAEVGVCENTQFTVR</sequence>
<keyword evidence="2" id="KW-1185">Reference proteome</keyword>
<gene>
    <name evidence="1" type="ORF">CCMP2556_LOCUS51926</name>
</gene>
<evidence type="ECO:0000313" key="1">
    <source>
        <dbReference type="EMBL" id="CAK9111958.1"/>
    </source>
</evidence>
<comment type="caution">
    <text evidence="1">The sequence shown here is derived from an EMBL/GenBank/DDBJ whole genome shotgun (WGS) entry which is preliminary data.</text>
</comment>
<dbReference type="Proteomes" id="UP001642484">
    <property type="component" value="Unassembled WGS sequence"/>
</dbReference>
<evidence type="ECO:0000313" key="2">
    <source>
        <dbReference type="Proteomes" id="UP001642484"/>
    </source>
</evidence>
<name>A0ABP0SHV2_9DINO</name>
<reference evidence="1 2" key="1">
    <citation type="submission" date="2024-02" db="EMBL/GenBank/DDBJ databases">
        <authorList>
            <person name="Chen Y."/>
            <person name="Shah S."/>
            <person name="Dougan E. K."/>
            <person name="Thang M."/>
            <person name="Chan C."/>
        </authorList>
    </citation>
    <scope>NUCLEOTIDE SEQUENCE [LARGE SCALE GENOMIC DNA]</scope>
</reference>
<organism evidence="1 2">
    <name type="scientific">Durusdinium trenchii</name>
    <dbReference type="NCBI Taxonomy" id="1381693"/>
    <lineage>
        <taxon>Eukaryota</taxon>
        <taxon>Sar</taxon>
        <taxon>Alveolata</taxon>
        <taxon>Dinophyceae</taxon>
        <taxon>Suessiales</taxon>
        <taxon>Symbiodiniaceae</taxon>
        <taxon>Durusdinium</taxon>
    </lineage>
</organism>
<proteinExistence type="predicted"/>
<accession>A0ABP0SHV2</accession>